<organism evidence="6 7">
    <name type="scientific">Allopusillimonas soli</name>
    <dbReference type="NCBI Taxonomy" id="659016"/>
    <lineage>
        <taxon>Bacteria</taxon>
        <taxon>Pseudomonadati</taxon>
        <taxon>Pseudomonadota</taxon>
        <taxon>Betaproteobacteria</taxon>
        <taxon>Burkholderiales</taxon>
        <taxon>Alcaligenaceae</taxon>
        <taxon>Allopusillimonas</taxon>
    </lineage>
</organism>
<reference evidence="6 7" key="1">
    <citation type="submission" date="2020-07" db="EMBL/GenBank/DDBJ databases">
        <title>Taxonomic revisions and descriptions of new bacterial species based on genomic comparisons in the high-G+C-content subgroup of the family Alcaligenaceae.</title>
        <authorList>
            <person name="Szabo A."/>
            <person name="Felfoldi T."/>
        </authorList>
    </citation>
    <scope>NUCLEOTIDE SEQUENCE [LARGE SCALE GENOMIC DNA]</scope>
    <source>
        <strain evidence="6 7">DSM 25264</strain>
    </source>
</reference>
<keyword evidence="4" id="KW-0804">Transcription</keyword>
<protein>
    <submittedName>
        <fullName evidence="6">LysR family transcriptional regulator</fullName>
    </submittedName>
</protein>
<dbReference type="RefSeq" id="WP_129967789.1">
    <property type="nucleotide sequence ID" value="NZ_JACCEW010000001.1"/>
</dbReference>
<dbReference type="InterPro" id="IPR036390">
    <property type="entry name" value="WH_DNA-bd_sf"/>
</dbReference>
<dbReference type="Gene3D" id="3.40.190.10">
    <property type="entry name" value="Periplasmic binding protein-like II"/>
    <property type="match status" value="2"/>
</dbReference>
<dbReference type="GO" id="GO:0000976">
    <property type="term" value="F:transcription cis-regulatory region binding"/>
    <property type="evidence" value="ECO:0007669"/>
    <property type="project" value="TreeGrafter"/>
</dbReference>
<dbReference type="Pfam" id="PF00126">
    <property type="entry name" value="HTH_1"/>
    <property type="match status" value="1"/>
</dbReference>
<dbReference type="Gene3D" id="1.10.10.10">
    <property type="entry name" value="Winged helix-like DNA-binding domain superfamily/Winged helix DNA-binding domain"/>
    <property type="match status" value="1"/>
</dbReference>
<evidence type="ECO:0000256" key="4">
    <source>
        <dbReference type="ARBA" id="ARBA00023163"/>
    </source>
</evidence>
<accession>A0A853F5P2</accession>
<evidence type="ECO:0000313" key="7">
    <source>
        <dbReference type="Proteomes" id="UP000580517"/>
    </source>
</evidence>
<dbReference type="GO" id="GO:0003700">
    <property type="term" value="F:DNA-binding transcription factor activity"/>
    <property type="evidence" value="ECO:0007669"/>
    <property type="project" value="InterPro"/>
</dbReference>
<gene>
    <name evidence="6" type="ORF">H0A68_03100</name>
</gene>
<sequence>MKKYSLAQMEALLAISRLGSFHAAAKQINVTQPTISLRIRELEEALGSRFFERSGRNAKLSADGVVAAQYAEQAFDLFEEMEIRLRTGDPLQGTLRVGSSETVAISCLPQIISRLGDRFPNLHVELTVGNSYLLADALAANRLDVAFLSEAGAPPRIAHEPLALAPVAWVGSSHALLDTATLRPADLARTRVLCVPPPSPLYEIVAKWCAEEKSNRPTLNTCNSVAMIVRLVIEGMAMSVLPTCILRDEMHRGTVVRYRQQKDFEPLQICVAYAAHTSPDGLEALVNIARRVMQESNYFAPVGS</sequence>
<dbReference type="Proteomes" id="UP000580517">
    <property type="component" value="Unassembled WGS sequence"/>
</dbReference>
<dbReference type="PANTHER" id="PTHR30126">
    <property type="entry name" value="HTH-TYPE TRANSCRIPTIONAL REGULATOR"/>
    <property type="match status" value="1"/>
</dbReference>
<dbReference type="EMBL" id="JACCEW010000001">
    <property type="protein sequence ID" value="NYT35845.1"/>
    <property type="molecule type" value="Genomic_DNA"/>
</dbReference>
<evidence type="ECO:0000313" key="6">
    <source>
        <dbReference type="EMBL" id="NYT35845.1"/>
    </source>
</evidence>
<dbReference type="CDD" id="cd05466">
    <property type="entry name" value="PBP2_LTTR_substrate"/>
    <property type="match status" value="1"/>
</dbReference>
<dbReference type="InterPro" id="IPR000847">
    <property type="entry name" value="LysR_HTH_N"/>
</dbReference>
<dbReference type="InterPro" id="IPR005119">
    <property type="entry name" value="LysR_subst-bd"/>
</dbReference>
<comment type="caution">
    <text evidence="6">The sequence shown here is derived from an EMBL/GenBank/DDBJ whole genome shotgun (WGS) entry which is preliminary data.</text>
</comment>
<feature type="domain" description="HTH lysR-type" evidence="5">
    <location>
        <begin position="1"/>
        <end position="61"/>
    </location>
</feature>
<dbReference type="PRINTS" id="PR00039">
    <property type="entry name" value="HTHLYSR"/>
</dbReference>
<evidence type="ECO:0000256" key="1">
    <source>
        <dbReference type="ARBA" id="ARBA00009437"/>
    </source>
</evidence>
<dbReference type="PANTHER" id="PTHR30126:SF77">
    <property type="entry name" value="TRANSCRIPTIONAL REGULATORY PROTEIN"/>
    <property type="match status" value="1"/>
</dbReference>
<keyword evidence="7" id="KW-1185">Reference proteome</keyword>
<name>A0A853F5P2_9BURK</name>
<dbReference type="SUPFAM" id="SSF46785">
    <property type="entry name" value="Winged helix' DNA-binding domain"/>
    <property type="match status" value="1"/>
</dbReference>
<proteinExistence type="inferred from homology"/>
<dbReference type="SUPFAM" id="SSF53850">
    <property type="entry name" value="Periplasmic binding protein-like II"/>
    <property type="match status" value="1"/>
</dbReference>
<dbReference type="InterPro" id="IPR036388">
    <property type="entry name" value="WH-like_DNA-bd_sf"/>
</dbReference>
<evidence type="ECO:0000256" key="2">
    <source>
        <dbReference type="ARBA" id="ARBA00023015"/>
    </source>
</evidence>
<keyword evidence="2" id="KW-0805">Transcription regulation</keyword>
<keyword evidence="3" id="KW-0238">DNA-binding</keyword>
<evidence type="ECO:0000259" key="5">
    <source>
        <dbReference type="PROSITE" id="PS50931"/>
    </source>
</evidence>
<dbReference type="Pfam" id="PF03466">
    <property type="entry name" value="LysR_substrate"/>
    <property type="match status" value="1"/>
</dbReference>
<dbReference type="PROSITE" id="PS50931">
    <property type="entry name" value="HTH_LYSR"/>
    <property type="match status" value="1"/>
</dbReference>
<dbReference type="OrthoDB" id="8651113at2"/>
<dbReference type="AlphaFoldDB" id="A0A853F5P2"/>
<comment type="similarity">
    <text evidence="1">Belongs to the LysR transcriptional regulatory family.</text>
</comment>
<evidence type="ECO:0000256" key="3">
    <source>
        <dbReference type="ARBA" id="ARBA00023125"/>
    </source>
</evidence>